<gene>
    <name evidence="2" type="ORF">HHI36_000050</name>
</gene>
<dbReference type="InterPro" id="IPR036273">
    <property type="entry name" value="CRAL/TRIO_N_dom_sf"/>
</dbReference>
<dbReference type="SUPFAM" id="SSF52087">
    <property type="entry name" value="CRAL/TRIO domain"/>
    <property type="match status" value="1"/>
</dbReference>
<comment type="caution">
    <text evidence="2">The sequence shown here is derived from an EMBL/GenBank/DDBJ whole genome shotgun (WGS) entry which is preliminary data.</text>
</comment>
<dbReference type="Proteomes" id="UP001516400">
    <property type="component" value="Unassembled WGS sequence"/>
</dbReference>
<dbReference type="InterPro" id="IPR036865">
    <property type="entry name" value="CRAL-TRIO_dom_sf"/>
</dbReference>
<dbReference type="Gene3D" id="3.40.525.10">
    <property type="entry name" value="CRAL-TRIO lipid binding domain"/>
    <property type="match status" value="1"/>
</dbReference>
<organism evidence="2 3">
    <name type="scientific">Cryptolaemus montrouzieri</name>
    <dbReference type="NCBI Taxonomy" id="559131"/>
    <lineage>
        <taxon>Eukaryota</taxon>
        <taxon>Metazoa</taxon>
        <taxon>Ecdysozoa</taxon>
        <taxon>Arthropoda</taxon>
        <taxon>Hexapoda</taxon>
        <taxon>Insecta</taxon>
        <taxon>Pterygota</taxon>
        <taxon>Neoptera</taxon>
        <taxon>Endopterygota</taxon>
        <taxon>Coleoptera</taxon>
        <taxon>Polyphaga</taxon>
        <taxon>Cucujiformia</taxon>
        <taxon>Coccinelloidea</taxon>
        <taxon>Coccinellidae</taxon>
        <taxon>Scymninae</taxon>
        <taxon>Scymnini</taxon>
        <taxon>Cryptolaemus</taxon>
    </lineage>
</organism>
<dbReference type="InterPro" id="IPR001251">
    <property type="entry name" value="CRAL-TRIO_dom"/>
</dbReference>
<dbReference type="EMBL" id="JABFTP020000185">
    <property type="protein sequence ID" value="KAL3285519.1"/>
    <property type="molecule type" value="Genomic_DNA"/>
</dbReference>
<dbReference type="PANTHER" id="PTHR10174:SF222">
    <property type="entry name" value="GH10083P-RELATED"/>
    <property type="match status" value="1"/>
</dbReference>
<dbReference type="PANTHER" id="PTHR10174">
    <property type="entry name" value="ALPHA-TOCOPHEROL TRANSFER PROTEIN-RELATED"/>
    <property type="match status" value="1"/>
</dbReference>
<dbReference type="AlphaFoldDB" id="A0ABD2P450"/>
<reference evidence="2 3" key="1">
    <citation type="journal article" date="2021" name="BMC Biol.">
        <title>Horizontally acquired antibacterial genes associated with adaptive radiation of ladybird beetles.</title>
        <authorList>
            <person name="Li H.S."/>
            <person name="Tang X.F."/>
            <person name="Huang Y.H."/>
            <person name="Xu Z.Y."/>
            <person name="Chen M.L."/>
            <person name="Du X.Y."/>
            <person name="Qiu B.Y."/>
            <person name="Chen P.T."/>
            <person name="Zhang W."/>
            <person name="Slipinski A."/>
            <person name="Escalona H.E."/>
            <person name="Waterhouse R.M."/>
            <person name="Zwick A."/>
            <person name="Pang H."/>
        </authorList>
    </citation>
    <scope>NUCLEOTIDE SEQUENCE [LARGE SCALE GENOMIC DNA]</scope>
    <source>
        <strain evidence="2">SYSU2018</strain>
    </source>
</reference>
<sequence>MSLKAFSDCREGILKSLGKNQNDIDADLVILKDWIRKQPHLPPSLLEENKFLEILLMRNKFSIEKTKSRIENYCSLKIKYKYLFEDVQGVLNAQGPQFYYTIDKATENFERVVISKITDEQNYDIVKDLGQGLMVLDLLSRFEYSTGDIFIIDLTECSAQIATKLRLNALFDAVTFSIKAYSCHTKEFHVINKTASSFLNFIKPLIPARYHEQIYAHESLDSLKDSVSPKYLPKDYGGELKSLAEMRADWDIILKENHELMQASLKTVSREELRVGDVRMDSLPGTFRKLAVD</sequence>
<proteinExistence type="predicted"/>
<feature type="domain" description="CRAL-TRIO" evidence="1">
    <location>
        <begin position="148"/>
        <end position="238"/>
    </location>
</feature>
<dbReference type="SUPFAM" id="SSF46938">
    <property type="entry name" value="CRAL/TRIO N-terminal domain"/>
    <property type="match status" value="1"/>
</dbReference>
<keyword evidence="3" id="KW-1185">Reference proteome</keyword>
<accession>A0ABD2P450</accession>
<evidence type="ECO:0000313" key="2">
    <source>
        <dbReference type="EMBL" id="KAL3285519.1"/>
    </source>
</evidence>
<dbReference type="Pfam" id="PF00650">
    <property type="entry name" value="CRAL_TRIO"/>
    <property type="match status" value="1"/>
</dbReference>
<evidence type="ECO:0000259" key="1">
    <source>
        <dbReference type="Pfam" id="PF00650"/>
    </source>
</evidence>
<evidence type="ECO:0000313" key="3">
    <source>
        <dbReference type="Proteomes" id="UP001516400"/>
    </source>
</evidence>
<protein>
    <recommendedName>
        <fullName evidence="1">CRAL-TRIO domain-containing protein</fullName>
    </recommendedName>
</protein>
<name>A0ABD2P450_9CUCU</name>